<reference evidence="5 6" key="1">
    <citation type="submission" date="2024-02" db="EMBL/GenBank/DDBJ databases">
        <title>High-quality chromosome-scale genome assembly of Pensacola bahiagrass (Paspalum notatum Flugge var. saurae).</title>
        <authorList>
            <person name="Vega J.M."/>
            <person name="Podio M."/>
            <person name="Orjuela J."/>
            <person name="Siena L.A."/>
            <person name="Pessino S.C."/>
            <person name="Combes M.C."/>
            <person name="Mariac C."/>
            <person name="Albertini E."/>
            <person name="Pupilli F."/>
            <person name="Ortiz J.P.A."/>
            <person name="Leblanc O."/>
        </authorList>
    </citation>
    <scope>NUCLEOTIDE SEQUENCE [LARGE SCALE GENOMIC DNA]</scope>
    <source>
        <strain evidence="5">R1</strain>
        <tissue evidence="5">Leaf</tissue>
    </source>
</reference>
<name>A0AAQ3TDK9_PASNO</name>
<dbReference type="InterPro" id="IPR023210">
    <property type="entry name" value="NADP_OxRdtase_dom"/>
</dbReference>
<dbReference type="InterPro" id="IPR036812">
    <property type="entry name" value="NAD(P)_OxRdtase_dom_sf"/>
</dbReference>
<protein>
    <recommendedName>
        <fullName evidence="4">NADP-dependent oxidoreductase domain-containing protein</fullName>
    </recommendedName>
</protein>
<evidence type="ECO:0000256" key="2">
    <source>
        <dbReference type="ARBA" id="ARBA00023002"/>
    </source>
</evidence>
<dbReference type="Gene3D" id="3.20.20.100">
    <property type="entry name" value="NADP-dependent oxidoreductase domain"/>
    <property type="match status" value="2"/>
</dbReference>
<feature type="chain" id="PRO_5042952300" description="NADP-dependent oxidoreductase domain-containing protein" evidence="3">
    <location>
        <begin position="24"/>
        <end position="805"/>
    </location>
</feature>
<keyword evidence="3" id="KW-0732">Signal</keyword>
<feature type="domain" description="NADP-dependent oxidoreductase" evidence="4">
    <location>
        <begin position="176"/>
        <end position="502"/>
    </location>
</feature>
<dbReference type="SUPFAM" id="SSF51430">
    <property type="entry name" value="NAD(P)-linked oxidoreductase"/>
    <property type="match status" value="2"/>
</dbReference>
<evidence type="ECO:0000256" key="3">
    <source>
        <dbReference type="SAM" id="SignalP"/>
    </source>
</evidence>
<keyword evidence="2" id="KW-0560">Oxidoreductase</keyword>
<dbReference type="PANTHER" id="PTHR43625">
    <property type="entry name" value="AFLATOXIN B1 ALDEHYDE REDUCTASE"/>
    <property type="match status" value="1"/>
</dbReference>
<feature type="signal peptide" evidence="3">
    <location>
        <begin position="1"/>
        <end position="23"/>
    </location>
</feature>
<dbReference type="Pfam" id="PF00248">
    <property type="entry name" value="Aldo_ket_red"/>
    <property type="match status" value="2"/>
</dbReference>
<dbReference type="AlphaFoldDB" id="A0AAQ3TDK9"/>
<evidence type="ECO:0000313" key="5">
    <source>
        <dbReference type="EMBL" id="WVZ69677.1"/>
    </source>
</evidence>
<evidence type="ECO:0000259" key="4">
    <source>
        <dbReference type="Pfam" id="PF00248"/>
    </source>
</evidence>
<feature type="domain" description="NADP-dependent oxidoreductase" evidence="4">
    <location>
        <begin position="577"/>
        <end position="776"/>
    </location>
</feature>
<proteinExistence type="predicted"/>
<keyword evidence="1" id="KW-0521">NADP</keyword>
<gene>
    <name evidence="5" type="ORF">U9M48_018426</name>
</gene>
<dbReference type="EMBL" id="CP144748">
    <property type="protein sequence ID" value="WVZ69677.1"/>
    <property type="molecule type" value="Genomic_DNA"/>
</dbReference>
<accession>A0AAQ3TDK9</accession>
<dbReference type="PANTHER" id="PTHR43625:SF81">
    <property type="entry name" value="OS01G0618100 PROTEIN"/>
    <property type="match status" value="1"/>
</dbReference>
<organism evidence="5 6">
    <name type="scientific">Paspalum notatum var. saurae</name>
    <dbReference type="NCBI Taxonomy" id="547442"/>
    <lineage>
        <taxon>Eukaryota</taxon>
        <taxon>Viridiplantae</taxon>
        <taxon>Streptophyta</taxon>
        <taxon>Embryophyta</taxon>
        <taxon>Tracheophyta</taxon>
        <taxon>Spermatophyta</taxon>
        <taxon>Magnoliopsida</taxon>
        <taxon>Liliopsida</taxon>
        <taxon>Poales</taxon>
        <taxon>Poaceae</taxon>
        <taxon>PACMAD clade</taxon>
        <taxon>Panicoideae</taxon>
        <taxon>Andropogonodae</taxon>
        <taxon>Paspaleae</taxon>
        <taxon>Paspalinae</taxon>
        <taxon>Paspalum</taxon>
    </lineage>
</organism>
<dbReference type="Proteomes" id="UP001341281">
    <property type="component" value="Chromosome 04"/>
</dbReference>
<evidence type="ECO:0000256" key="1">
    <source>
        <dbReference type="ARBA" id="ARBA00022857"/>
    </source>
</evidence>
<keyword evidence="6" id="KW-1185">Reference proteome</keyword>
<dbReference type="GO" id="GO:0016491">
    <property type="term" value="F:oxidoreductase activity"/>
    <property type="evidence" value="ECO:0007669"/>
    <property type="project" value="UniProtKB-KW"/>
</dbReference>
<dbReference type="CDD" id="cd19145">
    <property type="entry name" value="AKR_AKR13D1"/>
    <property type="match status" value="1"/>
</dbReference>
<dbReference type="GO" id="GO:0005737">
    <property type="term" value="C:cytoplasm"/>
    <property type="evidence" value="ECO:0007669"/>
    <property type="project" value="TreeGrafter"/>
</dbReference>
<dbReference type="InterPro" id="IPR050791">
    <property type="entry name" value="Aldo-Keto_reductase"/>
</dbReference>
<evidence type="ECO:0000313" key="6">
    <source>
        <dbReference type="Proteomes" id="UP001341281"/>
    </source>
</evidence>
<sequence length="805" mass="89594">MAIREKINLLLEITLITIAFVYSSSQVDPIIASDCPSFCGWKADDILSCTPDKRKSSRQNALVKTGSQSLTIDDGILCKRTISAKNTRATDVTVYGWPNGMKWAYFENRSTTVRITVFPCTRGSPSMKSIAISSHTAEGTSNGCNKPPGRREATLFCWHTRQDKTLLGTQGLEVSKLGFGCMGLTGVYNSPLDDDAGIAVIKHAFRRGVTFFDTSDFYGPHTNETLLGKVRPSASSSSSFPESSWLLALRMIELLNRTCCIRVQALKQLPREQVQVATKCGARRGESGTLSVCGKPEYVRACCEASLRRLGIDCIDLYYQHRIDTTIPIEDTIGELKKLVEEGKVRYIGLSEASPDTIRRAHAVHPITAVQMEWSIWARDIEPEIVPLCRELGIGIVPYSPIGAGFFGGRGVTEQLSAESVLHIHPRFEAENLEKNKQIYFRMEELANKHQCSPAQLALAWVLHQGDDVVPIPGTTKIKNLDANIDALKVKVTYEDMKEISSQIREEEVAGGRQCTSLHIPPGITEIHKRNRVLETVATNTNIDALKVKLTDEDLKEISSKIREEEVAGGRHALSLSVCGKPEYARACCEASLRRLGIDYIDLYYQHRVDTTIPIEDTIGELKKLVEEGKVKYIGLSEARPDTIRRAHAVHPITAVQMEWSIWTRDIEPEIVPLCRELGIAIVPYSPIGRGFFGGRGVTQQVPAESILNALPRFEAKNLEKNKQIYFRMEELANKHLLQGDDVVPIPGTTKIKNLDANIDALKVNLTDEDMKEISSQIREEEVAGGRQYTSFAHATWKYADTPKK</sequence>